<dbReference type="Pfam" id="PF13733">
    <property type="entry name" value="Glyco_transf_7N"/>
    <property type="match status" value="1"/>
</dbReference>
<keyword evidence="9 11" id="KW-0472">Membrane</keyword>
<evidence type="ECO:0000256" key="8">
    <source>
        <dbReference type="ARBA" id="ARBA00022989"/>
    </source>
</evidence>
<dbReference type="PRINTS" id="PR02050">
    <property type="entry name" value="B14GALTRFASE"/>
</dbReference>
<feature type="transmembrane region" description="Helical" evidence="11">
    <location>
        <begin position="12"/>
        <end position="37"/>
    </location>
</feature>
<dbReference type="InterPro" id="IPR029044">
    <property type="entry name" value="Nucleotide-diphossugar_trans"/>
</dbReference>
<keyword evidence="10 11" id="KW-0325">Glycoprotein</keyword>
<dbReference type="EMBL" id="JH669009">
    <property type="protein sequence ID" value="KAG6463638.1"/>
    <property type="molecule type" value="Genomic_DNA"/>
</dbReference>
<evidence type="ECO:0000256" key="5">
    <source>
        <dbReference type="ARBA" id="ARBA00022679"/>
    </source>
</evidence>
<sequence length="406" mass="46623">MMKYFNIKTVTPLRMLGMLFLAATFLSISNYIFYWIYAPFFKTSCLRRSASAVEAYTTLSFDGFKGNLLCDTSTIASSGSRKESSTNPLLNEANDENSEGMFTYYAIKEKKYPMCPETPPDLGPVLNDPSMDAMKSFDRMYTDVKIGGIYRPPNCTARQSVAILVPYRSCKRGTNIKHLGTFLYMLHPFLMKQQLDYQVFVIEQANLSQRFNHGKLLNAGFTEVHRRRNYDTRFPCVIIHEPYIVPMNTRNLYRCTRYPKQLAVSVDRPHKKPYIPKFGGAFAISTEQFIGINGFSNTYWGSDGDYEDIYNRLTNANYTINRSERGIGKYTTIKNFELPVVRSSSVAKTLAPLHLIDGLTTLSYTVNNYEMKYVFTYLNISLEVDDTTMKIPFKSGKPEKNFEQYD</sequence>
<evidence type="ECO:0000259" key="12">
    <source>
        <dbReference type="Pfam" id="PF02709"/>
    </source>
</evidence>
<reference evidence="14" key="1">
    <citation type="journal article" date="2016" name="Insect Biochem. Mol. Biol.">
        <title>Multifaceted biological insights from a draft genome sequence of the tobacco hornworm moth, Manduca sexta.</title>
        <authorList>
            <person name="Kanost M.R."/>
            <person name="Arrese E.L."/>
            <person name="Cao X."/>
            <person name="Chen Y.R."/>
            <person name="Chellapilla S."/>
            <person name="Goldsmith M.R."/>
            <person name="Grosse-Wilde E."/>
            <person name="Heckel D.G."/>
            <person name="Herndon N."/>
            <person name="Jiang H."/>
            <person name="Papanicolaou A."/>
            <person name="Qu J."/>
            <person name="Soulages J.L."/>
            <person name="Vogel H."/>
            <person name="Walters J."/>
            <person name="Waterhouse R.M."/>
            <person name="Ahn S.J."/>
            <person name="Almeida F.C."/>
            <person name="An C."/>
            <person name="Aqrawi P."/>
            <person name="Bretschneider A."/>
            <person name="Bryant W.B."/>
            <person name="Bucks S."/>
            <person name="Chao H."/>
            <person name="Chevignon G."/>
            <person name="Christen J.M."/>
            <person name="Clarke D.F."/>
            <person name="Dittmer N.T."/>
            <person name="Ferguson L.C.F."/>
            <person name="Garavelou S."/>
            <person name="Gordon K.H.J."/>
            <person name="Gunaratna R.T."/>
            <person name="Han Y."/>
            <person name="Hauser F."/>
            <person name="He Y."/>
            <person name="Heidel-Fischer H."/>
            <person name="Hirsh A."/>
            <person name="Hu Y."/>
            <person name="Jiang H."/>
            <person name="Kalra D."/>
            <person name="Klinner C."/>
            <person name="Konig C."/>
            <person name="Kovar C."/>
            <person name="Kroll A.R."/>
            <person name="Kuwar S.S."/>
            <person name="Lee S.L."/>
            <person name="Lehman R."/>
            <person name="Li K."/>
            <person name="Li Z."/>
            <person name="Liang H."/>
            <person name="Lovelace S."/>
            <person name="Lu Z."/>
            <person name="Mansfield J.H."/>
            <person name="McCulloch K.J."/>
            <person name="Mathew T."/>
            <person name="Morton B."/>
            <person name="Muzny D.M."/>
            <person name="Neunemann D."/>
            <person name="Ongeri F."/>
            <person name="Pauchet Y."/>
            <person name="Pu L.L."/>
            <person name="Pyrousis I."/>
            <person name="Rao X.J."/>
            <person name="Redding A."/>
            <person name="Roesel C."/>
            <person name="Sanchez-Gracia A."/>
            <person name="Schaack S."/>
            <person name="Shukla A."/>
            <person name="Tetreau G."/>
            <person name="Wang Y."/>
            <person name="Xiong G.H."/>
            <person name="Traut W."/>
            <person name="Walsh T.K."/>
            <person name="Worley K.C."/>
            <person name="Wu D."/>
            <person name="Wu W."/>
            <person name="Wu Y.Q."/>
            <person name="Zhang X."/>
            <person name="Zou Z."/>
            <person name="Zucker H."/>
            <person name="Briscoe A.D."/>
            <person name="Burmester T."/>
            <person name="Clem R.J."/>
            <person name="Feyereisen R."/>
            <person name="Grimmelikhuijzen C.J.P."/>
            <person name="Hamodrakas S.J."/>
            <person name="Hansson B.S."/>
            <person name="Huguet E."/>
            <person name="Jermiin L.S."/>
            <person name="Lan Q."/>
            <person name="Lehman H.K."/>
            <person name="Lorenzen M."/>
            <person name="Merzendorfer H."/>
            <person name="Michalopoulos I."/>
            <person name="Morton D.B."/>
            <person name="Muthukrishnan S."/>
            <person name="Oakeshott J.G."/>
            <person name="Palmer W."/>
            <person name="Park Y."/>
            <person name="Passarelli A.L."/>
            <person name="Rozas J."/>
            <person name="Schwartz L.M."/>
            <person name="Smith W."/>
            <person name="Southgate A."/>
            <person name="Vilcinskas A."/>
            <person name="Vogt R."/>
            <person name="Wang P."/>
            <person name="Werren J."/>
            <person name="Yu X.Q."/>
            <person name="Zhou J.J."/>
            <person name="Brown S.J."/>
            <person name="Scherer S.E."/>
            <person name="Richards S."/>
            <person name="Blissard G.W."/>
        </authorList>
    </citation>
    <scope>NUCLEOTIDE SEQUENCE</scope>
</reference>
<dbReference type="InterPro" id="IPR027995">
    <property type="entry name" value="Galactosyl_T_N"/>
</dbReference>
<reference evidence="14" key="2">
    <citation type="submission" date="2020-12" db="EMBL/GenBank/DDBJ databases">
        <authorList>
            <person name="Kanost M."/>
        </authorList>
    </citation>
    <scope>NUCLEOTIDE SEQUENCE</scope>
</reference>
<keyword evidence="5 11" id="KW-0808">Transferase</keyword>
<dbReference type="AlphaFoldDB" id="A0A922D093"/>
<keyword evidence="7 11" id="KW-0735">Signal-anchor</keyword>
<keyword evidence="15" id="KW-1185">Reference proteome</keyword>
<comment type="subcellular location">
    <subcellularLocation>
        <location evidence="1 11">Membrane</location>
        <topology evidence="1 11">Single-pass type II membrane protein</topology>
    </subcellularLocation>
</comment>
<dbReference type="GO" id="GO:0008378">
    <property type="term" value="F:galactosyltransferase activity"/>
    <property type="evidence" value="ECO:0007669"/>
    <property type="project" value="TreeGrafter"/>
</dbReference>
<evidence type="ECO:0000256" key="1">
    <source>
        <dbReference type="ARBA" id="ARBA00004606"/>
    </source>
</evidence>
<gene>
    <name evidence="14" type="ORF">O3G_MSEX013988</name>
</gene>
<evidence type="ECO:0000256" key="2">
    <source>
        <dbReference type="ARBA" id="ARBA00004922"/>
    </source>
</evidence>
<dbReference type="Proteomes" id="UP000791440">
    <property type="component" value="Unassembled WGS sequence"/>
</dbReference>
<comment type="pathway">
    <text evidence="2 11">Protein modification; protein glycosylation.</text>
</comment>
<comment type="similarity">
    <text evidence="3 11">Belongs to the glycosyltransferase 7 family.</text>
</comment>
<keyword evidence="11" id="KW-0479">Metal-binding</keyword>
<evidence type="ECO:0000256" key="6">
    <source>
        <dbReference type="ARBA" id="ARBA00022692"/>
    </source>
</evidence>
<proteinExistence type="inferred from homology"/>
<evidence type="ECO:0000256" key="10">
    <source>
        <dbReference type="ARBA" id="ARBA00023180"/>
    </source>
</evidence>
<dbReference type="PANTHER" id="PTHR19300">
    <property type="entry name" value="BETA-1,4-GALACTOSYLTRANSFERASE"/>
    <property type="match status" value="1"/>
</dbReference>
<keyword evidence="6 11" id="KW-0812">Transmembrane</keyword>
<evidence type="ECO:0000256" key="9">
    <source>
        <dbReference type="ARBA" id="ARBA00023136"/>
    </source>
</evidence>
<dbReference type="Pfam" id="PF02709">
    <property type="entry name" value="Glyco_transf_7C"/>
    <property type="match status" value="1"/>
</dbReference>
<dbReference type="OrthoDB" id="10016069at2759"/>
<dbReference type="Gene3D" id="3.90.550.10">
    <property type="entry name" value="Spore Coat Polysaccharide Biosynthesis Protein SpsA, Chain A"/>
    <property type="match status" value="1"/>
</dbReference>
<feature type="domain" description="Galactosyltransferase C-terminal" evidence="12">
    <location>
        <begin position="264"/>
        <end position="334"/>
    </location>
</feature>
<dbReference type="PANTHER" id="PTHR19300:SF57">
    <property type="entry name" value="BETA-1,4-N-ACETYLGALACTOSAMINYLTRANSFERASE"/>
    <property type="match status" value="1"/>
</dbReference>
<feature type="domain" description="Galactosyltransferase N-terminal" evidence="13">
    <location>
        <begin position="115"/>
        <end position="256"/>
    </location>
</feature>
<keyword evidence="8 11" id="KW-1133">Transmembrane helix</keyword>
<comment type="caution">
    <text evidence="14">The sequence shown here is derived from an EMBL/GenBank/DDBJ whole genome shotgun (WGS) entry which is preliminary data.</text>
</comment>
<evidence type="ECO:0000256" key="7">
    <source>
        <dbReference type="ARBA" id="ARBA00022968"/>
    </source>
</evidence>
<dbReference type="GO" id="GO:0046872">
    <property type="term" value="F:metal ion binding"/>
    <property type="evidence" value="ECO:0007669"/>
    <property type="project" value="UniProtKB-UniRule"/>
</dbReference>
<dbReference type="GO" id="GO:0005975">
    <property type="term" value="P:carbohydrate metabolic process"/>
    <property type="evidence" value="ECO:0007669"/>
    <property type="project" value="InterPro"/>
</dbReference>
<protein>
    <recommendedName>
        <fullName evidence="11">Beta-1,4-N-acetylgalactosaminyltransferase</fullName>
        <ecNumber evidence="11">2.4.1.-</ecNumber>
    </recommendedName>
    <alternativeName>
        <fullName evidence="11">Beta-4-GalNAcT</fullName>
    </alternativeName>
</protein>
<dbReference type="InterPro" id="IPR027791">
    <property type="entry name" value="Galactosyl_T_C"/>
</dbReference>
<comment type="cofactor">
    <cofactor evidence="11">
        <name>Mn(2+)</name>
        <dbReference type="ChEBI" id="CHEBI:29035"/>
    </cofactor>
</comment>
<dbReference type="InterPro" id="IPR003859">
    <property type="entry name" value="Galactosyl_T"/>
</dbReference>
<evidence type="ECO:0000256" key="4">
    <source>
        <dbReference type="ARBA" id="ARBA00022676"/>
    </source>
</evidence>
<comment type="function">
    <text evidence="11">Catalyzes the transfer of galactose onto proteins or lipids.</text>
</comment>
<keyword evidence="4 11" id="KW-0328">Glycosyltransferase</keyword>
<accession>A0A922D093</accession>
<evidence type="ECO:0000313" key="14">
    <source>
        <dbReference type="EMBL" id="KAG6463638.1"/>
    </source>
</evidence>
<dbReference type="GO" id="GO:0016020">
    <property type="term" value="C:membrane"/>
    <property type="evidence" value="ECO:0007669"/>
    <property type="project" value="UniProtKB-SubCell"/>
</dbReference>
<evidence type="ECO:0000313" key="15">
    <source>
        <dbReference type="Proteomes" id="UP000791440"/>
    </source>
</evidence>
<dbReference type="GO" id="GO:0005794">
    <property type="term" value="C:Golgi apparatus"/>
    <property type="evidence" value="ECO:0007669"/>
    <property type="project" value="TreeGrafter"/>
</dbReference>
<dbReference type="SUPFAM" id="SSF53448">
    <property type="entry name" value="Nucleotide-diphospho-sugar transferases"/>
    <property type="match status" value="1"/>
</dbReference>
<evidence type="ECO:0000256" key="11">
    <source>
        <dbReference type="RuleBase" id="RU368121"/>
    </source>
</evidence>
<organism evidence="14 15">
    <name type="scientific">Manduca sexta</name>
    <name type="common">Tobacco hawkmoth</name>
    <name type="synonym">Tobacco hornworm</name>
    <dbReference type="NCBI Taxonomy" id="7130"/>
    <lineage>
        <taxon>Eukaryota</taxon>
        <taxon>Metazoa</taxon>
        <taxon>Ecdysozoa</taxon>
        <taxon>Arthropoda</taxon>
        <taxon>Hexapoda</taxon>
        <taxon>Insecta</taxon>
        <taxon>Pterygota</taxon>
        <taxon>Neoptera</taxon>
        <taxon>Endopterygota</taxon>
        <taxon>Lepidoptera</taxon>
        <taxon>Glossata</taxon>
        <taxon>Ditrysia</taxon>
        <taxon>Bombycoidea</taxon>
        <taxon>Sphingidae</taxon>
        <taxon>Sphinginae</taxon>
        <taxon>Sphingini</taxon>
        <taxon>Manduca</taxon>
    </lineage>
</organism>
<keyword evidence="11" id="KW-0464">Manganese</keyword>
<evidence type="ECO:0000256" key="3">
    <source>
        <dbReference type="ARBA" id="ARBA00005735"/>
    </source>
</evidence>
<dbReference type="EC" id="2.4.1.-" evidence="11"/>
<name>A0A922D093_MANSE</name>
<evidence type="ECO:0000259" key="13">
    <source>
        <dbReference type="Pfam" id="PF13733"/>
    </source>
</evidence>